<dbReference type="Proteomes" id="UP000799423">
    <property type="component" value="Unassembled WGS sequence"/>
</dbReference>
<evidence type="ECO:0000259" key="1">
    <source>
        <dbReference type="Pfam" id="PF01738"/>
    </source>
</evidence>
<dbReference type="OrthoDB" id="1393670at2759"/>
<dbReference type="Pfam" id="PF01738">
    <property type="entry name" value="DLH"/>
    <property type="match status" value="1"/>
</dbReference>
<dbReference type="Gene3D" id="3.40.50.1820">
    <property type="entry name" value="alpha/beta hydrolase"/>
    <property type="match status" value="1"/>
</dbReference>
<accession>A0A6A7AU98</accession>
<keyword evidence="3" id="KW-1185">Reference proteome</keyword>
<organism evidence="2 3">
    <name type="scientific">Plenodomus tracheiphilus IPT5</name>
    <dbReference type="NCBI Taxonomy" id="1408161"/>
    <lineage>
        <taxon>Eukaryota</taxon>
        <taxon>Fungi</taxon>
        <taxon>Dikarya</taxon>
        <taxon>Ascomycota</taxon>
        <taxon>Pezizomycotina</taxon>
        <taxon>Dothideomycetes</taxon>
        <taxon>Pleosporomycetidae</taxon>
        <taxon>Pleosporales</taxon>
        <taxon>Pleosporineae</taxon>
        <taxon>Leptosphaeriaceae</taxon>
        <taxon>Plenodomus</taxon>
    </lineage>
</organism>
<evidence type="ECO:0000313" key="3">
    <source>
        <dbReference type="Proteomes" id="UP000799423"/>
    </source>
</evidence>
<feature type="domain" description="Dienelactone hydrolase" evidence="1">
    <location>
        <begin position="15"/>
        <end position="224"/>
    </location>
</feature>
<name>A0A6A7AU98_9PLEO</name>
<reference evidence="2" key="1">
    <citation type="submission" date="2020-01" db="EMBL/GenBank/DDBJ databases">
        <authorList>
            <consortium name="DOE Joint Genome Institute"/>
            <person name="Haridas S."/>
            <person name="Albert R."/>
            <person name="Binder M."/>
            <person name="Bloem J."/>
            <person name="Labutti K."/>
            <person name="Salamov A."/>
            <person name="Andreopoulos B."/>
            <person name="Baker S.E."/>
            <person name="Barry K."/>
            <person name="Bills G."/>
            <person name="Bluhm B.H."/>
            <person name="Cannon C."/>
            <person name="Castanera R."/>
            <person name="Culley D.E."/>
            <person name="Daum C."/>
            <person name="Ezra D."/>
            <person name="Gonzalez J.B."/>
            <person name="Henrissat B."/>
            <person name="Kuo A."/>
            <person name="Liang C."/>
            <person name="Lipzen A."/>
            <person name="Lutzoni F."/>
            <person name="Magnuson J."/>
            <person name="Mondo S."/>
            <person name="Nolan M."/>
            <person name="Ohm R."/>
            <person name="Pangilinan J."/>
            <person name="Park H.-J."/>
            <person name="Ramirez L."/>
            <person name="Alfaro M."/>
            <person name="Sun H."/>
            <person name="Tritt A."/>
            <person name="Yoshinaga Y."/>
            <person name="Zwiers L.-H."/>
            <person name="Turgeon B.G."/>
            <person name="Goodwin S.B."/>
            <person name="Spatafora J.W."/>
            <person name="Crous P.W."/>
            <person name="Grigoriev I.V."/>
        </authorList>
    </citation>
    <scope>NUCLEOTIDE SEQUENCE</scope>
    <source>
        <strain evidence="2">IPT5</strain>
    </source>
</reference>
<sequence>MGRIEVYESLVASTNPNRGLLLLLPDGFGHVTHNFILADEFAKEGWHVVVPDYYEGHLSVEEQPWPEEDKQKLRDLDFPGWLRRHNHEHVSILLNELMDHLSQKHLNVKIAGVGYCFGGKHVLRLAKTFLTVAVAFHPSFVEAEDMNNIKVPLYVGLAADDDMVPANLAADIQEWSTTRMKGGVSLTLETYPDVGHGFAARPDTEDANVREQYNRALRRTIEFLIKNT</sequence>
<dbReference type="EMBL" id="MU006331">
    <property type="protein sequence ID" value="KAF2846856.1"/>
    <property type="molecule type" value="Genomic_DNA"/>
</dbReference>
<dbReference type="InterPro" id="IPR002925">
    <property type="entry name" value="Dienelactn_hydro"/>
</dbReference>
<dbReference type="InterPro" id="IPR029058">
    <property type="entry name" value="AB_hydrolase_fold"/>
</dbReference>
<proteinExistence type="predicted"/>
<gene>
    <name evidence="2" type="ORF">T440DRAFT_457670</name>
</gene>
<dbReference type="PANTHER" id="PTHR17630">
    <property type="entry name" value="DIENELACTONE HYDROLASE"/>
    <property type="match status" value="1"/>
</dbReference>
<evidence type="ECO:0000313" key="2">
    <source>
        <dbReference type="EMBL" id="KAF2846856.1"/>
    </source>
</evidence>
<dbReference type="GO" id="GO:0016787">
    <property type="term" value="F:hydrolase activity"/>
    <property type="evidence" value="ECO:0007669"/>
    <property type="project" value="InterPro"/>
</dbReference>
<dbReference type="AlphaFoldDB" id="A0A6A7AU98"/>
<protein>
    <submittedName>
        <fullName evidence="2">Alpha/beta-hydrolase</fullName>
    </submittedName>
</protein>
<dbReference type="PANTHER" id="PTHR17630:SF44">
    <property type="entry name" value="PROTEIN AIM2"/>
    <property type="match status" value="1"/>
</dbReference>
<dbReference type="SUPFAM" id="SSF53474">
    <property type="entry name" value="alpha/beta-Hydrolases"/>
    <property type="match status" value="1"/>
</dbReference>